<dbReference type="AlphaFoldDB" id="A0A7M2Y532"/>
<accession>A0A7M2Y532</accession>
<proteinExistence type="predicted"/>
<dbReference type="Proteomes" id="UP000594195">
    <property type="component" value="Chromosome"/>
</dbReference>
<reference evidence="1 2" key="1">
    <citation type="submission" date="2019-05" db="EMBL/GenBank/DDBJ databases">
        <title>Chryseobacterium sp. isolated from King George Island, maritime Antarctica.</title>
        <authorList>
            <person name="Peng X."/>
        </authorList>
    </citation>
    <scope>NUCLEOTIDE SEQUENCE [LARGE SCALE GENOMIC DNA]</scope>
    <source>
        <strain evidence="1 2">7-3A</strain>
    </source>
</reference>
<name>A0A7M2Y532_9FLAO</name>
<dbReference type="EMBL" id="CP040442">
    <property type="protein sequence ID" value="QOW09206.1"/>
    <property type="molecule type" value="Genomic_DNA"/>
</dbReference>
<evidence type="ECO:0000313" key="2">
    <source>
        <dbReference type="Proteomes" id="UP000594195"/>
    </source>
</evidence>
<sequence>MENNKALIAVVNNLQIEDHSGEKSDAEQFEVLVSFIDDLIRNDFNRLLSILYRVDISEQKLKQKLAENKETTVRSAEIIAQLLIDREEEKIISRAKYRQEK</sequence>
<organism evidence="1 2">
    <name type="scientific">Kaistella flava</name>
    <name type="common">ex Peng et al. 2021</name>
    <dbReference type="NCBI Taxonomy" id="2038776"/>
    <lineage>
        <taxon>Bacteria</taxon>
        <taxon>Pseudomonadati</taxon>
        <taxon>Bacteroidota</taxon>
        <taxon>Flavobacteriia</taxon>
        <taxon>Flavobacteriales</taxon>
        <taxon>Weeksellaceae</taxon>
        <taxon>Chryseobacterium group</taxon>
        <taxon>Kaistella</taxon>
    </lineage>
</organism>
<dbReference type="KEGG" id="kfa:Q73A0000_01955"/>
<gene>
    <name evidence="1" type="ORF">Q73A0000_01955</name>
</gene>
<keyword evidence="2" id="KW-1185">Reference proteome</keyword>
<protein>
    <submittedName>
        <fullName evidence="1">Uncharacterized protein</fullName>
    </submittedName>
</protein>
<evidence type="ECO:0000313" key="1">
    <source>
        <dbReference type="EMBL" id="QOW09206.1"/>
    </source>
</evidence>
<dbReference type="RefSeq" id="WP_193812418.1">
    <property type="nucleotide sequence ID" value="NZ_CP040442.1"/>
</dbReference>